<dbReference type="InterPro" id="IPR012677">
    <property type="entry name" value="Nucleotide-bd_a/b_plait_sf"/>
</dbReference>
<reference evidence="5" key="1">
    <citation type="submission" date="2021-12" db="EMBL/GenBank/DDBJ databases">
        <title>Prjna785345.</title>
        <authorList>
            <person name="Rujirawat T."/>
            <person name="Krajaejun T."/>
        </authorList>
    </citation>
    <scope>NUCLEOTIDE SEQUENCE</scope>
    <source>
        <strain evidence="5">Pi057C3</strain>
    </source>
</reference>
<dbReference type="GO" id="GO:0005634">
    <property type="term" value="C:nucleus"/>
    <property type="evidence" value="ECO:0007669"/>
    <property type="project" value="TreeGrafter"/>
</dbReference>
<dbReference type="InterPro" id="IPR050886">
    <property type="entry name" value="RNA-binding_reg"/>
</dbReference>
<keyword evidence="1 2" id="KW-0694">RNA-binding</keyword>
<evidence type="ECO:0000313" key="5">
    <source>
        <dbReference type="EMBL" id="KAJ0404764.1"/>
    </source>
</evidence>
<dbReference type="InterPro" id="IPR000504">
    <property type="entry name" value="RRM_dom"/>
</dbReference>
<dbReference type="PANTHER" id="PTHR48024">
    <property type="entry name" value="GEO13361P1-RELATED"/>
    <property type="match status" value="1"/>
</dbReference>
<feature type="region of interest" description="Disordered" evidence="3">
    <location>
        <begin position="185"/>
        <end position="207"/>
    </location>
</feature>
<gene>
    <name evidence="5" type="ORF">P43SY_005588</name>
</gene>
<comment type="caution">
    <text evidence="5">The sequence shown here is derived from an EMBL/GenBank/DDBJ whole genome shotgun (WGS) entry which is preliminary data.</text>
</comment>
<evidence type="ECO:0000259" key="4">
    <source>
        <dbReference type="PROSITE" id="PS50102"/>
    </source>
</evidence>
<feature type="compositionally biased region" description="Low complexity" evidence="3">
    <location>
        <begin position="197"/>
        <end position="207"/>
    </location>
</feature>
<dbReference type="PANTHER" id="PTHR48024:SF56">
    <property type="entry name" value="HETEROGENEOUS NUCLEAR RIBONUCLEOPROTEIN A0"/>
    <property type="match status" value="1"/>
</dbReference>
<feature type="domain" description="RRM" evidence="4">
    <location>
        <begin position="92"/>
        <end position="191"/>
    </location>
</feature>
<accession>A0AAD5QCM0</accession>
<feature type="compositionally biased region" description="Low complexity" evidence="3">
    <location>
        <begin position="31"/>
        <end position="46"/>
    </location>
</feature>
<dbReference type="Pfam" id="PF00076">
    <property type="entry name" value="RRM_1"/>
    <property type="match status" value="2"/>
</dbReference>
<feature type="compositionally biased region" description="Basic and acidic residues" evidence="3">
    <location>
        <begin position="1"/>
        <end position="11"/>
    </location>
</feature>
<dbReference type="Gene3D" id="3.30.70.330">
    <property type="match status" value="3"/>
</dbReference>
<evidence type="ECO:0000256" key="3">
    <source>
        <dbReference type="SAM" id="MobiDB-lite"/>
    </source>
</evidence>
<dbReference type="InterPro" id="IPR035979">
    <property type="entry name" value="RBD_domain_sf"/>
</dbReference>
<evidence type="ECO:0000256" key="1">
    <source>
        <dbReference type="ARBA" id="ARBA00022884"/>
    </source>
</evidence>
<dbReference type="SUPFAM" id="SSF54928">
    <property type="entry name" value="RNA-binding domain, RBD"/>
    <property type="match status" value="3"/>
</dbReference>
<dbReference type="PROSITE" id="PS50102">
    <property type="entry name" value="RRM"/>
    <property type="match status" value="2"/>
</dbReference>
<evidence type="ECO:0000256" key="2">
    <source>
        <dbReference type="PROSITE-ProRule" id="PRU00176"/>
    </source>
</evidence>
<feature type="domain" description="RRM" evidence="4">
    <location>
        <begin position="243"/>
        <end position="320"/>
    </location>
</feature>
<dbReference type="GO" id="GO:0003723">
    <property type="term" value="F:RNA binding"/>
    <property type="evidence" value="ECO:0007669"/>
    <property type="project" value="UniProtKB-UniRule"/>
</dbReference>
<name>A0AAD5QCM0_PYTIN</name>
<proteinExistence type="predicted"/>
<sequence>MTLGSSDERNQSLKKRRRDMALGEQSEPTALEHAGGAAEPEPEDSAALPRIRQLLEPFSREQLLEILASAAAEHEDVLREIKAVASTDVAHRKVFVRGLAWETTSERLREAFGAFGETTSERLREAFGAFGEVDEAAVIYDKASGKSRGYGFVTFVDMQGAELAVDKQTLEIDGRVTTCNLAAVRTQQSEEHSTHNQQQSRGSQPQLQSSVLMPPFGLYSPYMASVATPPSQGYRGGNDESERKLFVRGLAWDTSDETLRAVFQAFGELVEASVVRERKTGKSKGFGFVTYRHRTSAELALQQPAKMIDGRQVNCNLASLGRASGSGGHSQSVMYPGLSHGGYPVPMQPDPTVNYSMGHPSPVAVDPYHAAHLQQAAYGYNNAYPATPAGPGYFPQAPLTASPPLHPAESRQQT</sequence>
<dbReference type="AlphaFoldDB" id="A0AAD5QCM0"/>
<feature type="region of interest" description="Disordered" evidence="3">
    <location>
        <begin position="1"/>
        <end position="46"/>
    </location>
</feature>
<dbReference type="SMART" id="SM00360">
    <property type="entry name" value="RRM"/>
    <property type="match status" value="2"/>
</dbReference>
<dbReference type="EMBL" id="JAKCXM010000057">
    <property type="protein sequence ID" value="KAJ0404764.1"/>
    <property type="molecule type" value="Genomic_DNA"/>
</dbReference>
<feature type="region of interest" description="Disordered" evidence="3">
    <location>
        <begin position="394"/>
        <end position="414"/>
    </location>
</feature>
<evidence type="ECO:0000313" key="6">
    <source>
        <dbReference type="Proteomes" id="UP001209570"/>
    </source>
</evidence>
<keyword evidence="6" id="KW-1185">Reference proteome</keyword>
<protein>
    <recommendedName>
        <fullName evidence="4">RRM domain-containing protein</fullName>
    </recommendedName>
</protein>
<organism evidence="5 6">
    <name type="scientific">Pythium insidiosum</name>
    <name type="common">Pythiosis disease agent</name>
    <dbReference type="NCBI Taxonomy" id="114742"/>
    <lineage>
        <taxon>Eukaryota</taxon>
        <taxon>Sar</taxon>
        <taxon>Stramenopiles</taxon>
        <taxon>Oomycota</taxon>
        <taxon>Peronosporomycetes</taxon>
        <taxon>Pythiales</taxon>
        <taxon>Pythiaceae</taxon>
        <taxon>Pythium</taxon>
    </lineage>
</organism>
<dbReference type="Proteomes" id="UP001209570">
    <property type="component" value="Unassembled WGS sequence"/>
</dbReference>